<sequence length="90" mass="10161">METQNARQLKIVANGKPKKKIGRHTNAMIKALTGRTDIDTVKREMLLGLARAWDRIEESGKGGHTIPSISKELREIWDSCSLPDEDDLFE</sequence>
<protein>
    <submittedName>
        <fullName evidence="1">Uncharacterized protein</fullName>
    </submittedName>
</protein>
<name>A0A6J5NG05_9CAUD</name>
<reference evidence="1" key="1">
    <citation type="submission" date="2020-04" db="EMBL/GenBank/DDBJ databases">
        <authorList>
            <person name="Chiriac C."/>
            <person name="Salcher M."/>
            <person name="Ghai R."/>
            <person name="Kavagutti S V."/>
        </authorList>
    </citation>
    <scope>NUCLEOTIDE SEQUENCE</scope>
</reference>
<accession>A0A6J5NG05</accession>
<organism evidence="1">
    <name type="scientific">uncultured Caudovirales phage</name>
    <dbReference type="NCBI Taxonomy" id="2100421"/>
    <lineage>
        <taxon>Viruses</taxon>
        <taxon>Duplodnaviria</taxon>
        <taxon>Heunggongvirae</taxon>
        <taxon>Uroviricota</taxon>
        <taxon>Caudoviricetes</taxon>
        <taxon>Peduoviridae</taxon>
        <taxon>Maltschvirus</taxon>
        <taxon>Maltschvirus maltsch</taxon>
    </lineage>
</organism>
<dbReference type="EMBL" id="LR796680">
    <property type="protein sequence ID" value="CAB4158680.1"/>
    <property type="molecule type" value="Genomic_DNA"/>
</dbReference>
<evidence type="ECO:0000313" key="1">
    <source>
        <dbReference type="EMBL" id="CAB4158680.1"/>
    </source>
</evidence>
<gene>
    <name evidence="1" type="ORF">UFOVP701_19</name>
</gene>
<proteinExistence type="predicted"/>